<proteinExistence type="predicted"/>
<dbReference type="RefSeq" id="WP_086716607.1">
    <property type="nucleotide sequence ID" value="NZ_BLAG01000023.1"/>
</dbReference>
<dbReference type="Proteomes" id="UP000325598">
    <property type="component" value="Unassembled WGS sequence"/>
</dbReference>
<organism evidence="1 2">
    <name type="scientific">Streptomyces angustmyceticus</name>
    <dbReference type="NCBI Taxonomy" id="285578"/>
    <lineage>
        <taxon>Bacteria</taxon>
        <taxon>Bacillati</taxon>
        <taxon>Actinomycetota</taxon>
        <taxon>Actinomycetes</taxon>
        <taxon>Kitasatosporales</taxon>
        <taxon>Streptomycetaceae</taxon>
        <taxon>Streptomyces</taxon>
    </lineage>
</organism>
<evidence type="ECO:0000313" key="2">
    <source>
        <dbReference type="Proteomes" id="UP000325598"/>
    </source>
</evidence>
<dbReference type="AlphaFoldDB" id="A0A5J4LQZ2"/>
<accession>A0A5J4LQZ2</accession>
<dbReference type="EMBL" id="BLAG01000023">
    <property type="protein sequence ID" value="GES33990.1"/>
    <property type="molecule type" value="Genomic_DNA"/>
</dbReference>
<protein>
    <submittedName>
        <fullName evidence="1">Uncharacterized protein</fullName>
    </submittedName>
</protein>
<dbReference type="Gene3D" id="3.30.70.250">
    <property type="entry name" value="Malonyl-CoA ACP transacylase, ACP-binding"/>
    <property type="match status" value="1"/>
</dbReference>
<dbReference type="SUPFAM" id="SSF52151">
    <property type="entry name" value="FabD/lysophospholipase-like"/>
    <property type="match status" value="1"/>
</dbReference>
<dbReference type="GO" id="GO:0016740">
    <property type="term" value="F:transferase activity"/>
    <property type="evidence" value="ECO:0007669"/>
    <property type="project" value="InterPro"/>
</dbReference>
<dbReference type="GeneID" id="96755862"/>
<reference evidence="1 2" key="1">
    <citation type="submission" date="2019-10" db="EMBL/GenBank/DDBJ databases">
        <title>Whole genome shotgun sequence of Streptomyces angustmyceticus NBRC 3934.</title>
        <authorList>
            <person name="Hosoyama A."/>
            <person name="Ichikawa N."/>
            <person name="Kimura A."/>
            <person name="Kitahashi Y."/>
            <person name="Komaki H."/>
            <person name="Uohara A."/>
        </authorList>
    </citation>
    <scope>NUCLEOTIDE SEQUENCE [LARGE SCALE GENOMIC DNA]</scope>
    <source>
        <strain evidence="1 2">NBRC 3934</strain>
    </source>
</reference>
<dbReference type="InterPro" id="IPR001227">
    <property type="entry name" value="Ac_transferase_dom_sf"/>
</dbReference>
<dbReference type="Gene3D" id="3.40.366.10">
    <property type="entry name" value="Malonyl-Coenzyme A Acyl Carrier Protein, domain 2"/>
    <property type="match status" value="1"/>
</dbReference>
<dbReference type="OrthoDB" id="4515327at2"/>
<dbReference type="InterPro" id="IPR016035">
    <property type="entry name" value="Acyl_Trfase/lysoPLipase"/>
</dbReference>
<keyword evidence="2" id="KW-1185">Reference proteome</keyword>
<evidence type="ECO:0000313" key="1">
    <source>
        <dbReference type="EMBL" id="GES33990.1"/>
    </source>
</evidence>
<name>A0A5J4LQZ2_9ACTN</name>
<comment type="caution">
    <text evidence="1">The sequence shown here is derived from an EMBL/GenBank/DDBJ whole genome shotgun (WGS) entry which is preliminary data.</text>
</comment>
<sequence length="328" mass="34057">MTDTGLAFLCGTDLDAYDPSGPAAFHDSSPVLRHRYRQVADWTGVPAGRLLGGDRPRAGARERALIGRLALATAMLGIHDVLAVHRIRPGVLGGLGVGAMVAATLAGALPREALIRTLADGGGPGGPEPAGAVALAFLPAGHDPEWYRGALRAGVRLGGALGEDTGGTYRVVLLTGYGDALRRLAAEAPKGAVRINGSPGVTVHSPLGREAHGTMRRLVTGLPFTAPVLPLCSPLEARALRTAGEVSELFVRNVVQPADLGSLTAEMHAHGTRLGLVLGPSLPRNLLRFPFPVVHVESPADVARAISAILEFGVEMSPAGHHRVPYRA</sequence>
<gene>
    <name evidence="1" type="ORF">San01_64780</name>
</gene>